<feature type="binding site" evidence="15">
    <location>
        <position position="404"/>
    </location>
    <ligand>
        <name>ATP</name>
        <dbReference type="ChEBI" id="CHEBI:30616"/>
    </ligand>
</feature>
<dbReference type="CDD" id="cd09272">
    <property type="entry name" value="RNase_HI_RT_Ty1"/>
    <property type="match status" value="1"/>
</dbReference>
<dbReference type="InterPro" id="IPR025287">
    <property type="entry name" value="WAK_GUB"/>
</dbReference>
<reference evidence="20 21" key="1">
    <citation type="submission" date="2019-08" db="EMBL/GenBank/DDBJ databases">
        <title>Draft genome sequences of two oriental melons (Cucumis melo L. var makuwa).</title>
        <authorList>
            <person name="Kwon S.-Y."/>
        </authorList>
    </citation>
    <scope>NUCLEOTIDE SEQUENCE [LARGE SCALE GENOMIC DNA]</scope>
    <source>
        <strain evidence="21">cv. Chang Bougi</strain>
        <tissue evidence="20">Leaf</tissue>
    </source>
</reference>
<keyword evidence="20" id="KW-0675">Receptor</keyword>
<dbReference type="InterPro" id="IPR013103">
    <property type="entry name" value="RVT_2"/>
</dbReference>
<feature type="signal peptide" evidence="18">
    <location>
        <begin position="1"/>
        <end position="21"/>
    </location>
</feature>
<dbReference type="GO" id="GO:0004674">
    <property type="term" value="F:protein serine/threonine kinase activity"/>
    <property type="evidence" value="ECO:0007669"/>
    <property type="project" value="UniProtKB-KW"/>
</dbReference>
<evidence type="ECO:0000256" key="18">
    <source>
        <dbReference type="SAM" id="SignalP"/>
    </source>
</evidence>
<dbReference type="InterPro" id="IPR043502">
    <property type="entry name" value="DNA/RNA_pol_sf"/>
</dbReference>
<protein>
    <recommendedName>
        <fullName evidence="2">non-specific serine/threonine protein kinase</fullName>
        <ecNumber evidence="2">2.7.11.1</ecNumber>
    </recommendedName>
</protein>
<dbReference type="Pfam" id="PF07714">
    <property type="entry name" value="PK_Tyr_Ser-Thr"/>
    <property type="match status" value="1"/>
</dbReference>
<keyword evidence="4" id="KW-0808">Transferase</keyword>
<dbReference type="PROSITE" id="PS00107">
    <property type="entry name" value="PROTEIN_KINASE_ATP"/>
    <property type="match status" value="1"/>
</dbReference>
<proteinExistence type="predicted"/>
<keyword evidence="11 17" id="KW-0472">Membrane</keyword>
<keyword evidence="9 15" id="KW-0067">ATP-binding</keyword>
<dbReference type="Gene3D" id="3.30.200.20">
    <property type="entry name" value="Phosphorylase Kinase, domain 1"/>
    <property type="match status" value="1"/>
</dbReference>
<evidence type="ECO:0000256" key="10">
    <source>
        <dbReference type="ARBA" id="ARBA00022989"/>
    </source>
</evidence>
<keyword evidence="10 17" id="KW-1133">Transmembrane helix</keyword>
<evidence type="ECO:0000256" key="17">
    <source>
        <dbReference type="SAM" id="Phobius"/>
    </source>
</evidence>
<evidence type="ECO:0000256" key="3">
    <source>
        <dbReference type="ARBA" id="ARBA00022527"/>
    </source>
</evidence>
<evidence type="ECO:0000256" key="16">
    <source>
        <dbReference type="SAM" id="MobiDB-lite"/>
    </source>
</evidence>
<evidence type="ECO:0000256" key="12">
    <source>
        <dbReference type="ARBA" id="ARBA00023180"/>
    </source>
</evidence>
<dbReference type="InterPro" id="IPR000719">
    <property type="entry name" value="Prot_kinase_dom"/>
</dbReference>
<dbReference type="GO" id="GO:0005524">
    <property type="term" value="F:ATP binding"/>
    <property type="evidence" value="ECO:0007669"/>
    <property type="project" value="UniProtKB-UniRule"/>
</dbReference>
<evidence type="ECO:0000313" key="21">
    <source>
        <dbReference type="Proteomes" id="UP000321947"/>
    </source>
</evidence>
<dbReference type="SMART" id="SM00220">
    <property type="entry name" value="S_TKc"/>
    <property type="match status" value="1"/>
</dbReference>
<comment type="caution">
    <text evidence="20">The sequence shown here is derived from an EMBL/GenBank/DDBJ whole genome shotgun (WGS) entry which is preliminary data.</text>
</comment>
<feature type="domain" description="Protein kinase" evidence="19">
    <location>
        <begin position="376"/>
        <end position="651"/>
    </location>
</feature>
<comment type="subcellular location">
    <subcellularLocation>
        <location evidence="1">Membrane</location>
        <topology evidence="1">Single-pass membrane protein</topology>
    </subcellularLocation>
</comment>
<dbReference type="PROSITE" id="PS00108">
    <property type="entry name" value="PROTEIN_KINASE_ST"/>
    <property type="match status" value="1"/>
</dbReference>
<evidence type="ECO:0000313" key="20">
    <source>
        <dbReference type="EMBL" id="TYK06682.1"/>
    </source>
</evidence>
<dbReference type="PANTHER" id="PTHR46008:SF2">
    <property type="entry name" value="LEAF RUST 10 DISEASE-RESISTANCE LOCUS RECEPTOR-LIKE PROTEIN KINASE-LIKE 1.4"/>
    <property type="match status" value="1"/>
</dbReference>
<dbReference type="Pfam" id="PF14380">
    <property type="entry name" value="WAK_assoc"/>
    <property type="match status" value="1"/>
</dbReference>
<keyword evidence="8 20" id="KW-0418">Kinase</keyword>
<evidence type="ECO:0000256" key="11">
    <source>
        <dbReference type="ARBA" id="ARBA00023136"/>
    </source>
</evidence>
<evidence type="ECO:0000256" key="2">
    <source>
        <dbReference type="ARBA" id="ARBA00012513"/>
    </source>
</evidence>
<evidence type="ECO:0000256" key="9">
    <source>
        <dbReference type="ARBA" id="ARBA00022840"/>
    </source>
</evidence>
<dbReference type="EMBL" id="SSTD01013395">
    <property type="protein sequence ID" value="TYK06682.1"/>
    <property type="molecule type" value="Genomic_DNA"/>
</dbReference>
<evidence type="ECO:0000256" key="5">
    <source>
        <dbReference type="ARBA" id="ARBA00022692"/>
    </source>
</evidence>
<evidence type="ECO:0000256" key="8">
    <source>
        <dbReference type="ARBA" id="ARBA00022777"/>
    </source>
</evidence>
<feature type="transmembrane region" description="Helical" evidence="17">
    <location>
        <begin position="272"/>
        <end position="296"/>
    </location>
</feature>
<gene>
    <name evidence="20" type="ORF">E5676_scaffold453G001760</name>
</gene>
<dbReference type="GO" id="GO:0005886">
    <property type="term" value="C:plasma membrane"/>
    <property type="evidence" value="ECO:0007669"/>
    <property type="project" value="UniProtKB-ARBA"/>
</dbReference>
<dbReference type="InterPro" id="IPR025314">
    <property type="entry name" value="DUF4219"/>
</dbReference>
<evidence type="ECO:0000256" key="15">
    <source>
        <dbReference type="PROSITE-ProRule" id="PRU10141"/>
    </source>
</evidence>
<evidence type="ECO:0000256" key="4">
    <source>
        <dbReference type="ARBA" id="ARBA00022679"/>
    </source>
</evidence>
<name>A0A5D3C5W5_CUCMM</name>
<dbReference type="EC" id="2.7.11.1" evidence="2"/>
<keyword evidence="12" id="KW-0325">Glycoprotein</keyword>
<evidence type="ECO:0000256" key="7">
    <source>
        <dbReference type="ARBA" id="ARBA00022741"/>
    </source>
</evidence>
<dbReference type="InterPro" id="IPR032872">
    <property type="entry name" value="WAK_assoc_C"/>
</dbReference>
<evidence type="ECO:0000256" key="6">
    <source>
        <dbReference type="ARBA" id="ARBA00022729"/>
    </source>
</evidence>
<comment type="catalytic activity">
    <reaction evidence="13">
        <text>L-threonyl-[protein] + ATP = O-phospho-L-threonyl-[protein] + ADP + H(+)</text>
        <dbReference type="Rhea" id="RHEA:46608"/>
        <dbReference type="Rhea" id="RHEA-COMP:11060"/>
        <dbReference type="Rhea" id="RHEA-COMP:11605"/>
        <dbReference type="ChEBI" id="CHEBI:15378"/>
        <dbReference type="ChEBI" id="CHEBI:30013"/>
        <dbReference type="ChEBI" id="CHEBI:30616"/>
        <dbReference type="ChEBI" id="CHEBI:61977"/>
        <dbReference type="ChEBI" id="CHEBI:456216"/>
        <dbReference type="EC" id="2.7.11.1"/>
    </reaction>
</comment>
<dbReference type="GO" id="GO:0030247">
    <property type="term" value="F:polysaccharide binding"/>
    <property type="evidence" value="ECO:0007669"/>
    <property type="project" value="InterPro"/>
</dbReference>
<evidence type="ECO:0000256" key="13">
    <source>
        <dbReference type="ARBA" id="ARBA00047899"/>
    </source>
</evidence>
<dbReference type="SUPFAM" id="SSF56672">
    <property type="entry name" value="DNA/RNA polymerases"/>
    <property type="match status" value="1"/>
</dbReference>
<dbReference type="Proteomes" id="UP000321947">
    <property type="component" value="Unassembled WGS sequence"/>
</dbReference>
<feature type="region of interest" description="Disordered" evidence="16">
    <location>
        <begin position="1116"/>
        <end position="1139"/>
    </location>
</feature>
<feature type="chain" id="PRO_5022713871" description="non-specific serine/threonine protein kinase" evidence="18">
    <location>
        <begin position="22"/>
        <end position="1522"/>
    </location>
</feature>
<keyword evidence="6 18" id="KW-0732">Signal</keyword>
<dbReference type="PANTHER" id="PTHR46008">
    <property type="entry name" value="LEAF RUST 10 DISEASE-RESISTANCE LOCUS RECEPTOR-LIKE PROTEIN KINASE-LIKE 1.4"/>
    <property type="match status" value="1"/>
</dbReference>
<evidence type="ECO:0000256" key="1">
    <source>
        <dbReference type="ARBA" id="ARBA00004167"/>
    </source>
</evidence>
<dbReference type="InterPro" id="IPR001245">
    <property type="entry name" value="Ser-Thr/Tyr_kinase_cat_dom"/>
</dbReference>
<sequence>MPPSPSKALLLVLTFIATVLIQPLIILCDDDEEEKYLNCNSSLNCFRYSNLGYPFWGPNRPDYCGHPSFKLTCEDERVEIEIESIAYRVLEIDTNTQALTVARIENNTCPRYLKDSTFDSNIFYYSSNTQPLKLLYDCSSLPAKLPGRFSCNINSTDYVNLIVTQDTDSDSLNNVRCNHGVDVAISQSEMQTLESNPSEDNLIKALETGFELHWRIDNSLCYQCQDSGGQCGSKPSLGEFTCYCLDGAFKTTCGSTPSDDSKKSKKEKVKPLIIGVSIGGACLVAIIIGCCIFLCFRKKKKQYPSGSVSKEAGPSPHVSDPISNKDLPPAPLLNSFQSQSIPSYPSSKSDIETPTTTNHGIRVFNYAELETATNNFDRSRELGDGGFGTVYYGKLVDGREVAVKRLYEHNCKRVEQFMNEVDILAHLQHDNLVKLYGCTSRYSQGLLLVYEYIPNGTVADHLHGSRVKLGLLSWPIRLRIAIETANALMYLHHSEIIHRDVKTTNILLDNNFTVKVADFGLSRLFPTDVTHVSTAPQGTPGYVDPEYYQCYQLTTKSDVYSFGVVLIELISSLRAVDTDRNRHDINLSNMAVSKIRSGALDELVDPKLGFNENHEVRSATTSVAELAFLCLQQERDLRPTMDEVVKVLRKIENDKSSSEMAKVVDVRVIGDDIELIKKAPPSFSPNSVIANNWVGSSTTTDSFRIFCRLVLCAAPFSVQLIRPLSAIFSSFSVRPISAFSIYSGQSLFRRALLFRRCRLLPSDPPPPFTYAAPPSLKTYQSPTAMEKSDIACPISTILDGSNYITWAHQMRSFLIGQKLWRIVVREDITKPVKPTPPVTNIAVVQKILFEEKRLDIVSSMPSDVAFATTHLRQTNETSFYKNCKLHGHKFAYCPSIGCRYCHKRGHILDHCPIRPPRPTGHSHKPKFSSKAGSPSVVISSNSTALAVTPGTSWLLNSACCNHMTSDISLLSSHIPVHSLPPIHSADGNHMSISHIVTVQNSQMGQVIGTGRKVGRLFELTSLQHSPMFPVISTPVTDNTIFQRHLRLGHASSDKLRSLASNGILNNVSNSHSFFIDHSTNLFPTPDSPPNTIPCPSPPSELTQSHTTSALLDLPSIPREEPEHAPVRRSTRDYVDLPPGKKPIGLARMTSVRSLLAIAAAKQWPLLQMDVKNAFLNGTLSREVYMKPPPSTTPPPQKVCLLRRALYGLKQAPRAWFATFSSTITQLGFTSSSYESALFTHQTSNGDDPQAISDLQYYMEKYASDLLNRSSITDFATISTPLDPNVRLTPFDGVPLDDPTLYRQLVGSLIYLTVTCPDIAYAVHIVSQFMAAPCTIHFTVVLRILRYIRGTLGHGLQFSSQFSMVLSGFSDADWACDPTDRRSTTGYCFYLGDALIFWRSKKQSVVSRSSTESEYRALVDATSKLLWLRWLLTNMGAPQTSPIILHCDNCSAIQIAHNDVFHERTKHIENDCHFVRHHLQSNTLHLKSISTTNQPADIFTKALHSPHFTQLIHKLKVVSTLPT</sequence>
<dbReference type="Pfam" id="PF13947">
    <property type="entry name" value="GUB_WAK_bind"/>
    <property type="match status" value="1"/>
</dbReference>
<keyword evidence="3" id="KW-0723">Serine/threonine-protein kinase</keyword>
<evidence type="ECO:0000259" key="19">
    <source>
        <dbReference type="PROSITE" id="PS50011"/>
    </source>
</evidence>
<dbReference type="Gene3D" id="1.10.510.10">
    <property type="entry name" value="Transferase(Phosphotransferase) domain 1"/>
    <property type="match status" value="1"/>
</dbReference>
<comment type="catalytic activity">
    <reaction evidence="14">
        <text>L-seryl-[protein] + ATP = O-phospho-L-seryl-[protein] + ADP + H(+)</text>
        <dbReference type="Rhea" id="RHEA:17989"/>
        <dbReference type="Rhea" id="RHEA-COMP:9863"/>
        <dbReference type="Rhea" id="RHEA-COMP:11604"/>
        <dbReference type="ChEBI" id="CHEBI:15378"/>
        <dbReference type="ChEBI" id="CHEBI:29999"/>
        <dbReference type="ChEBI" id="CHEBI:30616"/>
        <dbReference type="ChEBI" id="CHEBI:83421"/>
        <dbReference type="ChEBI" id="CHEBI:456216"/>
        <dbReference type="EC" id="2.7.11.1"/>
    </reaction>
</comment>
<keyword evidence="5 17" id="KW-0812">Transmembrane</keyword>
<dbReference type="CDD" id="cd14066">
    <property type="entry name" value="STKc_IRAK"/>
    <property type="match status" value="1"/>
</dbReference>
<keyword evidence="7 15" id="KW-0547">Nucleotide-binding</keyword>
<dbReference type="InterPro" id="IPR017441">
    <property type="entry name" value="Protein_kinase_ATP_BS"/>
</dbReference>
<evidence type="ECO:0000256" key="14">
    <source>
        <dbReference type="ARBA" id="ARBA00048679"/>
    </source>
</evidence>
<feature type="compositionally biased region" description="Basic and acidic residues" evidence="16">
    <location>
        <begin position="1117"/>
        <end position="1134"/>
    </location>
</feature>
<dbReference type="SUPFAM" id="SSF56112">
    <property type="entry name" value="Protein kinase-like (PK-like)"/>
    <property type="match status" value="1"/>
</dbReference>
<dbReference type="Pfam" id="PF13961">
    <property type="entry name" value="DUF4219"/>
    <property type="match status" value="1"/>
</dbReference>
<accession>A0A5D3C5W5</accession>
<dbReference type="InterPro" id="IPR008271">
    <property type="entry name" value="Ser/Thr_kinase_AS"/>
</dbReference>
<dbReference type="Pfam" id="PF07727">
    <property type="entry name" value="RVT_2"/>
    <property type="match status" value="1"/>
</dbReference>
<dbReference type="PROSITE" id="PS50011">
    <property type="entry name" value="PROTEIN_KINASE_DOM"/>
    <property type="match status" value="1"/>
</dbReference>
<dbReference type="InterPro" id="IPR011009">
    <property type="entry name" value="Kinase-like_dom_sf"/>
</dbReference>
<organism evidence="20 21">
    <name type="scientific">Cucumis melo var. makuwa</name>
    <name type="common">Oriental melon</name>
    <dbReference type="NCBI Taxonomy" id="1194695"/>
    <lineage>
        <taxon>Eukaryota</taxon>
        <taxon>Viridiplantae</taxon>
        <taxon>Streptophyta</taxon>
        <taxon>Embryophyta</taxon>
        <taxon>Tracheophyta</taxon>
        <taxon>Spermatophyta</taxon>
        <taxon>Magnoliopsida</taxon>
        <taxon>eudicotyledons</taxon>
        <taxon>Gunneridae</taxon>
        <taxon>Pentapetalae</taxon>
        <taxon>rosids</taxon>
        <taxon>fabids</taxon>
        <taxon>Cucurbitales</taxon>
        <taxon>Cucurbitaceae</taxon>
        <taxon>Benincaseae</taxon>
        <taxon>Cucumis</taxon>
    </lineage>
</organism>
<dbReference type="FunFam" id="1.10.510.10:FF:000161">
    <property type="entry name" value="Wall-associated receptor kinase-like 20"/>
    <property type="match status" value="1"/>
</dbReference>